<reference evidence="2 3" key="1">
    <citation type="journal article" date="2018" name="PLoS Genet.">
        <title>Population sequencing reveals clonal diversity and ancestral inbreeding in the grapevine cultivar Chardonnay.</title>
        <authorList>
            <person name="Roach M.J."/>
            <person name="Johnson D.L."/>
            <person name="Bohlmann J."/>
            <person name="van Vuuren H.J."/>
            <person name="Jones S.J."/>
            <person name="Pretorius I.S."/>
            <person name="Schmidt S.A."/>
            <person name="Borneman A.R."/>
        </authorList>
    </citation>
    <scope>NUCLEOTIDE SEQUENCE [LARGE SCALE GENOMIC DNA]</scope>
    <source>
        <strain evidence="3">cv. Chardonnay</strain>
        <tissue evidence="2">Leaf</tissue>
    </source>
</reference>
<dbReference type="PANTHER" id="PTHR31446">
    <property type="entry name" value="ACID PHOSPHATASE/VANADIUM-DEPENDENT HALOPEROXIDASE-RELATED PROTEIN"/>
    <property type="match status" value="1"/>
</dbReference>
<dbReference type="Proteomes" id="UP000288805">
    <property type="component" value="Unassembled WGS sequence"/>
</dbReference>
<comment type="caution">
    <text evidence="2">The sequence shown here is derived from an EMBL/GenBank/DDBJ whole genome shotgun (WGS) entry which is preliminary data.</text>
</comment>
<protein>
    <recommendedName>
        <fullName evidence="4">Membrane protein YuiD</fullName>
    </recommendedName>
</protein>
<organism evidence="2 3">
    <name type="scientific">Vitis vinifera</name>
    <name type="common">Grape</name>
    <dbReference type="NCBI Taxonomy" id="29760"/>
    <lineage>
        <taxon>Eukaryota</taxon>
        <taxon>Viridiplantae</taxon>
        <taxon>Streptophyta</taxon>
        <taxon>Embryophyta</taxon>
        <taxon>Tracheophyta</taxon>
        <taxon>Spermatophyta</taxon>
        <taxon>Magnoliopsida</taxon>
        <taxon>eudicotyledons</taxon>
        <taxon>Gunneridae</taxon>
        <taxon>Pentapetalae</taxon>
        <taxon>rosids</taxon>
        <taxon>Vitales</taxon>
        <taxon>Vitaceae</taxon>
        <taxon>Viteae</taxon>
        <taxon>Vitis</taxon>
    </lineage>
</organism>
<feature type="compositionally biased region" description="Polar residues" evidence="1">
    <location>
        <begin position="259"/>
        <end position="273"/>
    </location>
</feature>
<gene>
    <name evidence="2" type="ORF">CK203_028258</name>
</gene>
<name>A0A438IAY8_VITVI</name>
<dbReference type="AlphaFoldDB" id="A0A438IAY8"/>
<evidence type="ECO:0000256" key="1">
    <source>
        <dbReference type="SAM" id="MobiDB-lite"/>
    </source>
</evidence>
<evidence type="ECO:0000313" key="3">
    <source>
        <dbReference type="Proteomes" id="UP000288805"/>
    </source>
</evidence>
<proteinExistence type="predicted"/>
<evidence type="ECO:0000313" key="2">
    <source>
        <dbReference type="EMBL" id="RVW93854.1"/>
    </source>
</evidence>
<dbReference type="CDD" id="cd01610">
    <property type="entry name" value="PAP2_like"/>
    <property type="match status" value="1"/>
</dbReference>
<dbReference type="EMBL" id="QGNW01000126">
    <property type="protein sequence ID" value="RVW93854.1"/>
    <property type="molecule type" value="Genomic_DNA"/>
</dbReference>
<feature type="region of interest" description="Disordered" evidence="1">
    <location>
        <begin position="388"/>
        <end position="452"/>
    </location>
</feature>
<evidence type="ECO:0008006" key="4">
    <source>
        <dbReference type="Google" id="ProtNLM"/>
    </source>
</evidence>
<dbReference type="InterPro" id="IPR003832">
    <property type="entry name" value="DUF212"/>
</dbReference>
<dbReference type="OrthoDB" id="668318at2759"/>
<feature type="compositionally biased region" description="Basic and acidic residues" evidence="1">
    <location>
        <begin position="392"/>
        <end position="422"/>
    </location>
</feature>
<dbReference type="Pfam" id="PF02681">
    <property type="entry name" value="DUF212"/>
    <property type="match status" value="1"/>
</dbReference>
<dbReference type="CDD" id="cd23010">
    <property type="entry name" value="PM41-like"/>
    <property type="match status" value="1"/>
</dbReference>
<sequence length="452" mass="48094">MVTTMTTMMVPTSPAYQRNSFVPLSFPKPKPSSTSPFVSPTVCLSPGFDQLPEIAHNKVLIAAGISAAIGQLSKPFTSSLLYSRKFDLGSAIQPGGFPSTHSSAVVAAATSLALERGFSDSIFGMAVVFASLVMYDAQHCHSRLFALMQRISLPCSPDNELELCHHLLYLPALAMESHERKLCKGNGGEIALNLAPSLVPSTLPRSMNIGVTCGDLNPFGSSILVTKLLGVRREVGNHAKTINMTLSKTRFHCNDGDDMSTTQPGKPSSNIETSPAPKRTNATLLARSPNRLRQTSSTLMSSGLDTDAEEGSKKVINPLKETVGHTEVEVLAGALLARANNRLLPSDTGAWITPSTRVLHGCHVQSLKETAFQGAQPKEAYTATTYESVGGEENKTKLDLRSREDEGGIKVDKFQDKVEDAAGKGGPVFGAAAQQEEEEGGDKPDLGVTGTA</sequence>
<accession>A0A438IAY8</accession>
<feature type="region of interest" description="Disordered" evidence="1">
    <location>
        <begin position="253"/>
        <end position="279"/>
    </location>
</feature>
<dbReference type="PANTHER" id="PTHR31446:SF2">
    <property type="entry name" value="ACID PHOSPHATASE_VANADIUM-DEPENDENT HALOPEROXIDASE-RELATED PROTEIN"/>
    <property type="match status" value="1"/>
</dbReference>